<evidence type="ECO:0000313" key="2">
    <source>
        <dbReference type="Proteomes" id="UP000000697"/>
    </source>
</evidence>
<protein>
    <submittedName>
        <fullName evidence="1">RusA-like resolvase</fullName>
    </submittedName>
</protein>
<dbReference type="GO" id="GO:0006281">
    <property type="term" value="P:DNA repair"/>
    <property type="evidence" value="ECO:0007669"/>
    <property type="project" value="InterPro"/>
</dbReference>
<dbReference type="RefSeq" id="YP_009012301.1">
    <property type="nucleotide sequence ID" value="NC_023692.1"/>
</dbReference>
<reference evidence="1 2" key="1">
    <citation type="journal article" date="2012" name="J. Virol.">
        <title>Complete Genome Sequences of 138 Mycobacteriophages.</title>
        <authorList>
            <consortium name="the Science Education Alliance Phage Hunters Advancing Genomics and Evolutionary Science Program"/>
            <consortium name="the KwaZulu-Natal Research Institute for Tuberculosis and HIV Mycobacterial Genetics Course Students"/>
            <consortium name="the Phage Hunters Integrating Research and Education Program"/>
            <person name="Hatfull G.F."/>
        </authorList>
    </citation>
    <scope>NUCLEOTIDE SEQUENCE [LARGE SCALE GENOMIC DNA]</scope>
</reference>
<gene>
    <name evidence="1" type="primary">52</name>
    <name evidence="1" type="ORF">PBI_BIGNUZ_52</name>
</gene>
<dbReference type="OrthoDB" id="11773at10239"/>
<dbReference type="GO" id="GO:0006310">
    <property type="term" value="P:DNA recombination"/>
    <property type="evidence" value="ECO:0007669"/>
    <property type="project" value="InterPro"/>
</dbReference>
<dbReference type="InterPro" id="IPR036614">
    <property type="entry name" value="RusA-like_sf"/>
</dbReference>
<dbReference type="Gene3D" id="3.30.1330.70">
    <property type="entry name" value="Holliday junction resolvase RusA"/>
    <property type="match status" value="1"/>
</dbReference>
<keyword evidence="2" id="KW-1185">Reference proteome</keyword>
<sequence length="166" mass="18311">MTRIGQVPETSDVDAERVIELLRALRIDDDAVRVLTIPGNPYSKSRPRFNRKGGAYHKDEDKTAEQRTAVYLRATVRRRFTGNVALAAVFYRSSAQRVDADNLLKHVCDAGNGVLWIDDCQATATTGVIELDRKNPRTVVAVAPHTSSMVRDLSTPKPLTGGLFSC</sequence>
<dbReference type="KEGG" id="vg:18559680"/>
<proteinExistence type="predicted"/>
<dbReference type="Pfam" id="PF05866">
    <property type="entry name" value="RusA"/>
    <property type="match status" value="1"/>
</dbReference>
<dbReference type="Proteomes" id="UP000000697">
    <property type="component" value="Segment"/>
</dbReference>
<evidence type="ECO:0000313" key="1">
    <source>
        <dbReference type="EMBL" id="AEL98215.1"/>
    </source>
</evidence>
<name>G1JX67_9CAUD</name>
<dbReference type="SUPFAM" id="SSF103084">
    <property type="entry name" value="Holliday junction resolvase RusA"/>
    <property type="match status" value="1"/>
</dbReference>
<dbReference type="GO" id="GO:0000287">
    <property type="term" value="F:magnesium ion binding"/>
    <property type="evidence" value="ECO:0007669"/>
    <property type="project" value="InterPro"/>
</dbReference>
<dbReference type="InterPro" id="IPR008822">
    <property type="entry name" value="Endonuclease_RusA-like"/>
</dbReference>
<accession>G1JX67</accession>
<dbReference type="GeneID" id="18559680"/>
<organism evidence="1 2">
    <name type="scientific">Mycobacterium phage BigNuz</name>
    <dbReference type="NCBI Taxonomy" id="1074309"/>
    <lineage>
        <taxon>Viruses</taxon>
        <taxon>Duplodnaviria</taxon>
        <taxon>Heunggongvirae</taxon>
        <taxon>Uroviricota</taxon>
        <taxon>Caudoviricetes</taxon>
        <taxon>Pclasvirinae</taxon>
        <taxon>Bignuzvirus</taxon>
        <taxon>Bignuzvirus bignuz</taxon>
    </lineage>
</organism>
<dbReference type="EMBL" id="JN412591">
    <property type="protein sequence ID" value="AEL98215.1"/>
    <property type="molecule type" value="Genomic_DNA"/>
</dbReference>